<comment type="caution">
    <text evidence="2">The sequence shown here is derived from an EMBL/GenBank/DDBJ whole genome shotgun (WGS) entry which is preliminary data.</text>
</comment>
<reference evidence="2 3" key="1">
    <citation type="submission" date="2015-02" db="EMBL/GenBank/DDBJ databases">
        <title>Draft genome of a novel marine cyanobacterium (Chroococcales) isolated from South Atlantic Ocean.</title>
        <authorList>
            <person name="Rigonato J."/>
            <person name="Alvarenga D.O."/>
            <person name="Branco L.H."/>
            <person name="Varani A.M."/>
            <person name="Brandini F.P."/>
            <person name="Fiore M.F."/>
        </authorList>
    </citation>
    <scope>NUCLEOTIDE SEQUENCE [LARGE SCALE GENOMIC DNA]</scope>
    <source>
        <strain evidence="2 3">CENA595</strain>
    </source>
</reference>
<evidence type="ECO:0008006" key="4">
    <source>
        <dbReference type="Google" id="ProtNLM"/>
    </source>
</evidence>
<evidence type="ECO:0000313" key="2">
    <source>
        <dbReference type="EMBL" id="KJH69812.1"/>
    </source>
</evidence>
<dbReference type="EMBL" id="JYON01000033">
    <property type="protein sequence ID" value="KJH69812.1"/>
    <property type="molecule type" value="Genomic_DNA"/>
</dbReference>
<organism evidence="2 3">
    <name type="scientific">Aliterella atlantica CENA595</name>
    <dbReference type="NCBI Taxonomy" id="1618023"/>
    <lineage>
        <taxon>Bacteria</taxon>
        <taxon>Bacillati</taxon>
        <taxon>Cyanobacteriota</taxon>
        <taxon>Cyanophyceae</taxon>
        <taxon>Chroococcidiopsidales</taxon>
        <taxon>Aliterellaceae</taxon>
        <taxon>Aliterella</taxon>
    </lineage>
</organism>
<accession>A0A0D8ZN85</accession>
<gene>
    <name evidence="2" type="ORF">UH38_21485</name>
</gene>
<dbReference type="NCBIfam" id="TIGR03643">
    <property type="entry name" value="TIGR03643 family protein"/>
    <property type="match status" value="1"/>
</dbReference>
<proteinExistence type="predicted"/>
<dbReference type="InterPro" id="IPR019882">
    <property type="entry name" value="CHP03643"/>
</dbReference>
<dbReference type="Proteomes" id="UP000032452">
    <property type="component" value="Unassembled WGS sequence"/>
</dbReference>
<evidence type="ECO:0000313" key="3">
    <source>
        <dbReference type="Proteomes" id="UP000032452"/>
    </source>
</evidence>
<dbReference type="AlphaFoldDB" id="A0A0D8ZN85"/>
<dbReference type="RefSeq" id="WP_045056749.1">
    <property type="nucleotide sequence ID" value="NZ_CAWMDP010000030.1"/>
</dbReference>
<dbReference type="Pfam" id="PF10985">
    <property type="entry name" value="DUF2805"/>
    <property type="match status" value="1"/>
</dbReference>
<evidence type="ECO:0000256" key="1">
    <source>
        <dbReference type="SAM" id="MobiDB-lite"/>
    </source>
</evidence>
<protein>
    <recommendedName>
        <fullName evidence="4">TIGR03643 family protein</fullName>
    </recommendedName>
</protein>
<keyword evidence="3" id="KW-1185">Reference proteome</keyword>
<dbReference type="STRING" id="1618023.UH38_21485"/>
<feature type="region of interest" description="Disordered" evidence="1">
    <location>
        <begin position="60"/>
        <end position="85"/>
    </location>
</feature>
<dbReference type="PATRIC" id="fig|1618023.3.peg.2602"/>
<dbReference type="OrthoDB" id="289296at2"/>
<name>A0A0D8ZN85_9CYAN</name>
<sequence length="85" mass="10107">MNLPNLEPEAIDRIVEMAWEDRTPFEAIALQFGLQEPQVIELMRQQMQASSFKMWRKRVSGRKTKHLKQRDFDNGRFRSQNQKGS</sequence>